<keyword evidence="1" id="KW-1133">Transmembrane helix</keyword>
<name>A0ABR8MZN0_9BACL</name>
<dbReference type="SUPFAM" id="SSF48317">
    <property type="entry name" value="Acid phosphatase/Vanadium-dependent haloperoxidase"/>
    <property type="match status" value="1"/>
</dbReference>
<protein>
    <submittedName>
        <fullName evidence="3">Phosphatase PAP2 family protein</fullName>
    </submittedName>
</protein>
<gene>
    <name evidence="3" type="ORF">H8B09_14615</name>
</gene>
<dbReference type="InterPro" id="IPR036938">
    <property type="entry name" value="PAP2/HPO_sf"/>
</dbReference>
<organism evidence="3 4">
    <name type="scientific">Paenibacillus terricola</name>
    <dbReference type="NCBI Taxonomy" id="2763503"/>
    <lineage>
        <taxon>Bacteria</taxon>
        <taxon>Bacillati</taxon>
        <taxon>Bacillota</taxon>
        <taxon>Bacilli</taxon>
        <taxon>Bacillales</taxon>
        <taxon>Paenibacillaceae</taxon>
        <taxon>Paenibacillus</taxon>
    </lineage>
</organism>
<keyword evidence="4" id="KW-1185">Reference proteome</keyword>
<sequence>MIPLLNICYQRLNHPTEHVYSLVTDLDRITPFVSSFVIPYVLWYPFIAVVLIGLAFKDRAAYYRTLFALCSGLIVAYFVYYIFQTTVPRPENLPETGLFNRLVWIVYRHDQPFNCFPSIHVLTSYLMLRGGAGFNRLFRWATTAMSVLIISSTILIKQHVLADVVGGILVGELLFQVAGIALVWMQQRRLTLKGGKHHVSTE</sequence>
<keyword evidence="1" id="KW-0472">Membrane</keyword>
<reference evidence="3 4" key="1">
    <citation type="submission" date="2020-09" db="EMBL/GenBank/DDBJ databases">
        <title>Paenibacillus sp. strain PR3 16S rRNA gene Genome sequencing and assembly.</title>
        <authorList>
            <person name="Kim J."/>
        </authorList>
    </citation>
    <scope>NUCLEOTIDE SEQUENCE [LARGE SCALE GENOMIC DNA]</scope>
    <source>
        <strain evidence="3 4">PR3</strain>
    </source>
</reference>
<feature type="transmembrane region" description="Helical" evidence="1">
    <location>
        <begin position="162"/>
        <end position="184"/>
    </location>
</feature>
<comment type="caution">
    <text evidence="3">The sequence shown here is derived from an EMBL/GenBank/DDBJ whole genome shotgun (WGS) entry which is preliminary data.</text>
</comment>
<evidence type="ECO:0000256" key="1">
    <source>
        <dbReference type="SAM" id="Phobius"/>
    </source>
</evidence>
<evidence type="ECO:0000259" key="2">
    <source>
        <dbReference type="Pfam" id="PF14378"/>
    </source>
</evidence>
<dbReference type="Proteomes" id="UP000609346">
    <property type="component" value="Unassembled WGS sequence"/>
</dbReference>
<feature type="transmembrane region" description="Helical" evidence="1">
    <location>
        <begin position="62"/>
        <end position="83"/>
    </location>
</feature>
<evidence type="ECO:0000313" key="4">
    <source>
        <dbReference type="Proteomes" id="UP000609346"/>
    </source>
</evidence>
<proteinExistence type="predicted"/>
<feature type="transmembrane region" description="Helical" evidence="1">
    <location>
        <begin position="36"/>
        <end position="56"/>
    </location>
</feature>
<feature type="domain" description="Inositolphosphotransferase Aur1/Ipt1" evidence="2">
    <location>
        <begin position="40"/>
        <end position="170"/>
    </location>
</feature>
<dbReference type="InterPro" id="IPR026841">
    <property type="entry name" value="Aur1/Ipt1"/>
</dbReference>
<accession>A0ABR8MZN0</accession>
<keyword evidence="1" id="KW-0812">Transmembrane</keyword>
<evidence type="ECO:0000313" key="3">
    <source>
        <dbReference type="EMBL" id="MBD3919994.1"/>
    </source>
</evidence>
<feature type="transmembrane region" description="Helical" evidence="1">
    <location>
        <begin position="137"/>
        <end position="156"/>
    </location>
</feature>
<dbReference type="EMBL" id="JACXZA010000003">
    <property type="protein sequence ID" value="MBD3919994.1"/>
    <property type="molecule type" value="Genomic_DNA"/>
</dbReference>
<dbReference type="Pfam" id="PF14378">
    <property type="entry name" value="PAP2_3"/>
    <property type="match status" value="1"/>
</dbReference>